<keyword evidence="1" id="KW-0732">Signal</keyword>
<accession>A0A7I4YJY0</accession>
<evidence type="ECO:0000313" key="3">
    <source>
        <dbReference type="WBParaSite" id="HCON_00108204-00001"/>
    </source>
</evidence>
<protein>
    <submittedName>
        <fullName evidence="3">Venom peptide</fullName>
    </submittedName>
</protein>
<dbReference type="WBParaSite" id="HCON_00108204-00001">
    <property type="protein sequence ID" value="HCON_00108204-00001"/>
    <property type="gene ID" value="HCON_00108204"/>
</dbReference>
<proteinExistence type="predicted"/>
<evidence type="ECO:0000256" key="1">
    <source>
        <dbReference type="SAM" id="SignalP"/>
    </source>
</evidence>
<dbReference type="OrthoDB" id="5879135at2759"/>
<organism evidence="2 3">
    <name type="scientific">Haemonchus contortus</name>
    <name type="common">Barber pole worm</name>
    <dbReference type="NCBI Taxonomy" id="6289"/>
    <lineage>
        <taxon>Eukaryota</taxon>
        <taxon>Metazoa</taxon>
        <taxon>Ecdysozoa</taxon>
        <taxon>Nematoda</taxon>
        <taxon>Chromadorea</taxon>
        <taxon>Rhabditida</taxon>
        <taxon>Rhabditina</taxon>
        <taxon>Rhabditomorpha</taxon>
        <taxon>Strongyloidea</taxon>
        <taxon>Trichostrongylidae</taxon>
        <taxon>Haemonchus</taxon>
    </lineage>
</organism>
<feature type="chain" id="PRO_5029762494" evidence="1">
    <location>
        <begin position="17"/>
        <end position="84"/>
    </location>
</feature>
<feature type="signal peptide" evidence="1">
    <location>
        <begin position="1"/>
        <end position="16"/>
    </location>
</feature>
<keyword evidence="2" id="KW-1185">Reference proteome</keyword>
<dbReference type="Proteomes" id="UP000025227">
    <property type="component" value="Unplaced"/>
</dbReference>
<sequence>MHFAVILLVVVTASYCQIPGWTPSLGIGPIVNVRPWKQLLKGTLNSPTGVDFRERGEKDPQVWERGEKNNQVYLEPPPYMVIVS</sequence>
<evidence type="ECO:0000313" key="2">
    <source>
        <dbReference type="Proteomes" id="UP000025227"/>
    </source>
</evidence>
<reference evidence="3" key="1">
    <citation type="submission" date="2020-12" db="UniProtKB">
        <authorList>
            <consortium name="WormBaseParasite"/>
        </authorList>
    </citation>
    <scope>IDENTIFICATION</scope>
    <source>
        <strain evidence="3">MHco3</strain>
    </source>
</reference>
<name>A0A7I4YJY0_HAECO</name>
<dbReference type="AlphaFoldDB" id="A0A7I4YJY0"/>